<dbReference type="EC" id="2.7.1.35" evidence="2"/>
<dbReference type="CDD" id="cd01169">
    <property type="entry name" value="HMPP_kinase"/>
    <property type="match status" value="1"/>
</dbReference>
<name>A0ABQ6Z035_9ENTE</name>
<keyword evidence="17" id="KW-1185">Reference proteome</keyword>
<evidence type="ECO:0000256" key="14">
    <source>
        <dbReference type="SAM" id="Coils"/>
    </source>
</evidence>
<organism evidence="16 17">
    <name type="scientific">Candidatus Enterococcus willemsii</name>
    <dbReference type="NCBI Taxonomy" id="1857215"/>
    <lineage>
        <taxon>Bacteria</taxon>
        <taxon>Bacillati</taxon>
        <taxon>Bacillota</taxon>
        <taxon>Bacilli</taxon>
        <taxon>Lactobacillales</taxon>
        <taxon>Enterococcaceae</taxon>
        <taxon>Enterococcus</taxon>
    </lineage>
</organism>
<dbReference type="PANTHER" id="PTHR20858">
    <property type="entry name" value="PHOSPHOMETHYLPYRIMIDINE KINASE"/>
    <property type="match status" value="1"/>
</dbReference>
<evidence type="ECO:0000256" key="10">
    <source>
        <dbReference type="ARBA" id="ARBA00042348"/>
    </source>
</evidence>
<keyword evidence="4" id="KW-0479">Metal-binding</keyword>
<sequence>MTKIILTIGGSDPFSGGGIQTDLKTFENHQLFGLSVLTCVVTSEVSFEIHRIEPELLTKQLHTLANVELAAIKIGLIHQIENIAIIKDFLLQHPNVPVVLDPVFAFKETTTTYEKDYVDVLRNELFPIVTVITPNLSEAEILVQRAITTIEELQQAARELSTETAVCLKGGAHLAGEHAVEVLAVNGKAQVFQEMKLALETVNGAGCSFASSIAANLALGESLPTSVAAAKAFVYESIQQGVLVKENFGSVWHQGEKVRRSHG</sequence>
<evidence type="ECO:0000256" key="12">
    <source>
        <dbReference type="ARBA" id="ARBA00042531"/>
    </source>
</evidence>
<dbReference type="Proteomes" id="UP000782705">
    <property type="component" value="Unassembled WGS sequence"/>
</dbReference>
<dbReference type="Pfam" id="PF08543">
    <property type="entry name" value="Phos_pyr_kin"/>
    <property type="match status" value="1"/>
</dbReference>
<gene>
    <name evidence="16" type="ORF">BAU17_11210</name>
</gene>
<evidence type="ECO:0000256" key="6">
    <source>
        <dbReference type="ARBA" id="ARBA00022777"/>
    </source>
</evidence>
<evidence type="ECO:0000313" key="17">
    <source>
        <dbReference type="Proteomes" id="UP000782705"/>
    </source>
</evidence>
<keyword evidence="5" id="KW-0547">Nucleotide-binding</keyword>
<evidence type="ECO:0000256" key="1">
    <source>
        <dbReference type="ARBA" id="ARBA00009879"/>
    </source>
</evidence>
<comment type="similarity">
    <text evidence="1">Belongs to the ThiD family.</text>
</comment>
<evidence type="ECO:0000256" key="7">
    <source>
        <dbReference type="ARBA" id="ARBA00022840"/>
    </source>
</evidence>
<keyword evidence="7" id="KW-0067">ATP-binding</keyword>
<comment type="catalytic activity">
    <reaction evidence="13">
        <text>pyridoxal + ATP = pyridoxal 5'-phosphate + ADP + H(+)</text>
        <dbReference type="Rhea" id="RHEA:10224"/>
        <dbReference type="ChEBI" id="CHEBI:15378"/>
        <dbReference type="ChEBI" id="CHEBI:17310"/>
        <dbReference type="ChEBI" id="CHEBI:30616"/>
        <dbReference type="ChEBI" id="CHEBI:456216"/>
        <dbReference type="ChEBI" id="CHEBI:597326"/>
        <dbReference type="EC" id="2.7.1.35"/>
    </reaction>
</comment>
<keyword evidence="3" id="KW-0808">Transferase</keyword>
<dbReference type="PANTHER" id="PTHR20858:SF19">
    <property type="entry name" value="PYRIDOXINE KINASE"/>
    <property type="match status" value="1"/>
</dbReference>
<dbReference type="InterPro" id="IPR029056">
    <property type="entry name" value="Ribokinase-like"/>
</dbReference>
<evidence type="ECO:0000256" key="13">
    <source>
        <dbReference type="ARBA" id="ARBA00049293"/>
    </source>
</evidence>
<evidence type="ECO:0000256" key="2">
    <source>
        <dbReference type="ARBA" id="ARBA00012104"/>
    </source>
</evidence>
<evidence type="ECO:0000256" key="4">
    <source>
        <dbReference type="ARBA" id="ARBA00022723"/>
    </source>
</evidence>
<dbReference type="InterPro" id="IPR013749">
    <property type="entry name" value="PM/HMP-P_kinase-1"/>
</dbReference>
<feature type="coiled-coil region" evidence="14">
    <location>
        <begin position="136"/>
        <end position="163"/>
    </location>
</feature>
<feature type="domain" description="Pyridoxamine kinase/Phosphomethylpyrimidine kinase" evidence="15">
    <location>
        <begin position="12"/>
        <end position="251"/>
    </location>
</feature>
<dbReference type="RefSeq" id="WP_161902095.1">
    <property type="nucleotide sequence ID" value="NZ_MAEL01000038.1"/>
</dbReference>
<reference evidence="16 17" key="1">
    <citation type="submission" date="2016-06" db="EMBL/GenBank/DDBJ databases">
        <title>Four novel species of enterococci isolated from chicken manure.</title>
        <authorList>
            <person name="Van Tyne D."/>
        </authorList>
    </citation>
    <scope>NUCLEOTIDE SEQUENCE [LARGE SCALE GENOMIC DNA]</scope>
    <source>
        <strain evidence="16 17">CU12B</strain>
    </source>
</reference>
<keyword evidence="6" id="KW-0418">Kinase</keyword>
<accession>A0ABQ6Z035</accession>
<evidence type="ECO:0000313" key="16">
    <source>
        <dbReference type="EMBL" id="KAF1303747.1"/>
    </source>
</evidence>
<keyword evidence="14" id="KW-0175">Coiled coil</keyword>
<protein>
    <recommendedName>
        <fullName evidence="2">pyridoxal kinase</fullName>
        <ecNumber evidence="2">2.7.1.35</ecNumber>
    </recommendedName>
    <alternativeName>
        <fullName evidence="10">PN/PL/PM kinase</fullName>
    </alternativeName>
    <alternativeName>
        <fullName evidence="11">Pyridoxal kinase</fullName>
    </alternativeName>
    <alternativeName>
        <fullName evidence="9">Pyridoxamine kinase</fullName>
    </alternativeName>
    <alternativeName>
        <fullName evidence="12">Vitamin B6 kinase</fullName>
    </alternativeName>
</protein>
<evidence type="ECO:0000256" key="9">
    <source>
        <dbReference type="ARBA" id="ARBA00042307"/>
    </source>
</evidence>
<comment type="caution">
    <text evidence="16">The sequence shown here is derived from an EMBL/GenBank/DDBJ whole genome shotgun (WGS) entry which is preliminary data.</text>
</comment>
<dbReference type="EMBL" id="MAEL01000038">
    <property type="protein sequence ID" value="KAF1303747.1"/>
    <property type="molecule type" value="Genomic_DNA"/>
</dbReference>
<evidence type="ECO:0000256" key="8">
    <source>
        <dbReference type="ARBA" id="ARBA00022842"/>
    </source>
</evidence>
<evidence type="ECO:0000256" key="5">
    <source>
        <dbReference type="ARBA" id="ARBA00022741"/>
    </source>
</evidence>
<proteinExistence type="inferred from homology"/>
<evidence type="ECO:0000256" key="3">
    <source>
        <dbReference type="ARBA" id="ARBA00022679"/>
    </source>
</evidence>
<evidence type="ECO:0000256" key="11">
    <source>
        <dbReference type="ARBA" id="ARBA00042396"/>
    </source>
</evidence>
<dbReference type="InterPro" id="IPR004399">
    <property type="entry name" value="HMP/HMP-P_kinase_dom"/>
</dbReference>
<dbReference type="Gene3D" id="3.40.1190.20">
    <property type="match status" value="1"/>
</dbReference>
<evidence type="ECO:0000259" key="15">
    <source>
        <dbReference type="Pfam" id="PF08543"/>
    </source>
</evidence>
<dbReference type="SUPFAM" id="SSF53613">
    <property type="entry name" value="Ribokinase-like"/>
    <property type="match status" value="1"/>
</dbReference>
<keyword evidence="8" id="KW-0460">Magnesium</keyword>